<evidence type="ECO:0000256" key="3">
    <source>
        <dbReference type="ARBA" id="ARBA00010763"/>
    </source>
</evidence>
<sequence>MITVEQAEEIILTHKLTLPTEKVAIEEALGRILAEDLQADRDFPPFDRVSMDGIAVAYARIAEGQTDFLIAQTVAAGKPQATLNKPEHCIEVMTGAMLPIGTDTVIRYEDINIKDKIATIQVLPSKSGLNIHEKGIDRKQNDIIVPKGKKISPAEIGIAATIGKNELAVQKQVKAIVISTGEEIVPITATPLPYQIRTSNSYALQACLKNWGVEADTVLLPDSQEVIEQKIGEYLTTYDVLILSGGVSAGKFDFVPKALESQGVDKLFHKVSQRPGKPFWFGVKEQKAVFALPGNPVSTFMCLHRYFKPWLDASQGLLTEPISAELGKDFTVRFALTFFLQVKLEKTATGTWKAMPVDGNGSGDLANLVEADAFMELPLGKEVFMSGEKYKIWLYR</sequence>
<name>A0A4Q5LY31_9BACT</name>
<dbReference type="PROSITE" id="PS01079">
    <property type="entry name" value="MOCF_BIOSYNTHESIS_2"/>
    <property type="match status" value="1"/>
</dbReference>
<dbReference type="RefSeq" id="WP_130022319.1">
    <property type="nucleotide sequence ID" value="NZ_SEWF01000024.1"/>
</dbReference>
<dbReference type="Gene3D" id="2.40.340.10">
    <property type="entry name" value="MoeA, C-terminal, domain IV"/>
    <property type="match status" value="1"/>
</dbReference>
<dbReference type="Proteomes" id="UP000293162">
    <property type="component" value="Unassembled WGS sequence"/>
</dbReference>
<evidence type="ECO:0000313" key="8">
    <source>
        <dbReference type="EMBL" id="RYU94545.1"/>
    </source>
</evidence>
<dbReference type="OrthoDB" id="9804758at2"/>
<evidence type="ECO:0000256" key="5">
    <source>
        <dbReference type="ARBA" id="ARBA00047317"/>
    </source>
</evidence>
<dbReference type="InterPro" id="IPR038987">
    <property type="entry name" value="MoeA-like"/>
</dbReference>
<dbReference type="PANTHER" id="PTHR10192">
    <property type="entry name" value="MOLYBDOPTERIN BIOSYNTHESIS PROTEIN"/>
    <property type="match status" value="1"/>
</dbReference>
<dbReference type="InterPro" id="IPR005110">
    <property type="entry name" value="MoeA_linker/N"/>
</dbReference>
<dbReference type="EC" id="2.10.1.1" evidence="6"/>
<dbReference type="InterPro" id="IPR036135">
    <property type="entry name" value="MoeA_linker/N_sf"/>
</dbReference>
<dbReference type="Pfam" id="PF00994">
    <property type="entry name" value="MoCF_biosynth"/>
    <property type="match status" value="1"/>
</dbReference>
<dbReference type="Gene3D" id="3.40.980.10">
    <property type="entry name" value="MoaB/Mog-like domain"/>
    <property type="match status" value="1"/>
</dbReference>
<dbReference type="GO" id="GO:0006777">
    <property type="term" value="P:Mo-molybdopterin cofactor biosynthetic process"/>
    <property type="evidence" value="ECO:0007669"/>
    <property type="project" value="UniProtKB-UniRule"/>
</dbReference>
<dbReference type="InterPro" id="IPR005111">
    <property type="entry name" value="MoeA_C_domain_IV"/>
</dbReference>
<dbReference type="SMART" id="SM00852">
    <property type="entry name" value="MoCF_biosynth"/>
    <property type="match status" value="1"/>
</dbReference>
<dbReference type="PANTHER" id="PTHR10192:SF5">
    <property type="entry name" value="GEPHYRIN"/>
    <property type="match status" value="1"/>
</dbReference>
<dbReference type="Gene3D" id="2.170.190.11">
    <property type="entry name" value="Molybdopterin biosynthesis moea protein, domain 3"/>
    <property type="match status" value="1"/>
</dbReference>
<dbReference type="InterPro" id="IPR036425">
    <property type="entry name" value="MoaB/Mog-like_dom_sf"/>
</dbReference>
<evidence type="ECO:0000256" key="1">
    <source>
        <dbReference type="ARBA" id="ARBA00002901"/>
    </source>
</evidence>
<comment type="cofactor">
    <cofactor evidence="6">
        <name>Mg(2+)</name>
        <dbReference type="ChEBI" id="CHEBI:18420"/>
    </cofactor>
</comment>
<keyword evidence="6 8" id="KW-0808">Transferase</keyword>
<comment type="function">
    <text evidence="1 6">Catalyzes the insertion of molybdate into adenylated molybdopterin with the concomitant release of AMP.</text>
</comment>
<dbReference type="GO" id="GO:0046872">
    <property type="term" value="F:metal ion binding"/>
    <property type="evidence" value="ECO:0007669"/>
    <property type="project" value="UniProtKB-UniRule"/>
</dbReference>
<dbReference type="InterPro" id="IPR001453">
    <property type="entry name" value="MoaB/Mog_dom"/>
</dbReference>
<accession>A0A4Q5LY31</accession>
<comment type="catalytic activity">
    <reaction evidence="5">
        <text>adenylyl-molybdopterin + molybdate = Mo-molybdopterin + AMP + H(+)</text>
        <dbReference type="Rhea" id="RHEA:35047"/>
        <dbReference type="ChEBI" id="CHEBI:15378"/>
        <dbReference type="ChEBI" id="CHEBI:36264"/>
        <dbReference type="ChEBI" id="CHEBI:62727"/>
        <dbReference type="ChEBI" id="CHEBI:71302"/>
        <dbReference type="ChEBI" id="CHEBI:456215"/>
        <dbReference type="EC" id="2.10.1.1"/>
    </reaction>
</comment>
<dbReference type="GO" id="GO:0061599">
    <property type="term" value="F:molybdopterin molybdotransferase activity"/>
    <property type="evidence" value="ECO:0007669"/>
    <property type="project" value="UniProtKB-UniRule"/>
</dbReference>
<proteinExistence type="inferred from homology"/>
<dbReference type="GO" id="GO:0005829">
    <property type="term" value="C:cytosol"/>
    <property type="evidence" value="ECO:0007669"/>
    <property type="project" value="TreeGrafter"/>
</dbReference>
<protein>
    <recommendedName>
        <fullName evidence="6">Molybdopterin molybdenumtransferase</fullName>
        <ecNumber evidence="6">2.10.1.1</ecNumber>
    </recommendedName>
</protein>
<dbReference type="InterPro" id="IPR008284">
    <property type="entry name" value="MoCF_biosynth_CS"/>
</dbReference>
<keyword evidence="6" id="KW-0460">Magnesium</keyword>
<dbReference type="EMBL" id="SEWF01000024">
    <property type="protein sequence ID" value="RYU94545.1"/>
    <property type="molecule type" value="Genomic_DNA"/>
</dbReference>
<organism evidence="8 9">
    <name type="scientific">Emticicia agri</name>
    <dbReference type="NCBI Taxonomy" id="2492393"/>
    <lineage>
        <taxon>Bacteria</taxon>
        <taxon>Pseudomonadati</taxon>
        <taxon>Bacteroidota</taxon>
        <taxon>Cytophagia</taxon>
        <taxon>Cytophagales</taxon>
        <taxon>Leadbetterellaceae</taxon>
        <taxon>Emticicia</taxon>
    </lineage>
</organism>
<keyword evidence="4 6" id="KW-0501">Molybdenum cofactor biosynthesis</keyword>
<keyword evidence="6" id="KW-0479">Metal-binding</keyword>
<dbReference type="SUPFAM" id="SSF63882">
    <property type="entry name" value="MoeA N-terminal region -like"/>
    <property type="match status" value="1"/>
</dbReference>
<dbReference type="SUPFAM" id="SSF63867">
    <property type="entry name" value="MoeA C-terminal domain-like"/>
    <property type="match status" value="1"/>
</dbReference>
<keyword evidence="6" id="KW-0500">Molybdenum</keyword>
<dbReference type="Pfam" id="PF03453">
    <property type="entry name" value="MoeA_N"/>
    <property type="match status" value="1"/>
</dbReference>
<keyword evidence="9" id="KW-1185">Reference proteome</keyword>
<comment type="similarity">
    <text evidence="3 6">Belongs to the MoeA family.</text>
</comment>
<evidence type="ECO:0000256" key="2">
    <source>
        <dbReference type="ARBA" id="ARBA00005046"/>
    </source>
</evidence>
<feature type="domain" description="MoaB/Mog" evidence="7">
    <location>
        <begin position="176"/>
        <end position="314"/>
    </location>
</feature>
<dbReference type="InterPro" id="IPR036688">
    <property type="entry name" value="MoeA_C_domain_IV_sf"/>
</dbReference>
<dbReference type="NCBIfam" id="TIGR00177">
    <property type="entry name" value="molyb_syn"/>
    <property type="match status" value="1"/>
</dbReference>
<evidence type="ECO:0000259" key="7">
    <source>
        <dbReference type="SMART" id="SM00852"/>
    </source>
</evidence>
<dbReference type="Gene3D" id="3.90.105.10">
    <property type="entry name" value="Molybdopterin biosynthesis moea protein, domain 2"/>
    <property type="match status" value="1"/>
</dbReference>
<dbReference type="SUPFAM" id="SSF53218">
    <property type="entry name" value="Molybdenum cofactor biosynthesis proteins"/>
    <property type="match status" value="1"/>
</dbReference>
<evidence type="ECO:0000256" key="6">
    <source>
        <dbReference type="RuleBase" id="RU365090"/>
    </source>
</evidence>
<dbReference type="Pfam" id="PF03454">
    <property type="entry name" value="MoeA_C"/>
    <property type="match status" value="1"/>
</dbReference>
<comment type="caution">
    <text evidence="8">The sequence shown here is derived from an EMBL/GenBank/DDBJ whole genome shotgun (WGS) entry which is preliminary data.</text>
</comment>
<evidence type="ECO:0000256" key="4">
    <source>
        <dbReference type="ARBA" id="ARBA00023150"/>
    </source>
</evidence>
<comment type="pathway">
    <text evidence="2 6">Cofactor biosynthesis; molybdopterin biosynthesis.</text>
</comment>
<reference evidence="8 9" key="1">
    <citation type="submission" date="2019-02" db="EMBL/GenBank/DDBJ databases">
        <title>Bacterial novel species Emticicia sp. 17J42-9 isolated from soil.</title>
        <authorList>
            <person name="Jung H.-Y."/>
        </authorList>
    </citation>
    <scope>NUCLEOTIDE SEQUENCE [LARGE SCALE GENOMIC DNA]</scope>
    <source>
        <strain evidence="8 9">17J42-9</strain>
    </source>
</reference>
<dbReference type="UniPathway" id="UPA00344"/>
<dbReference type="AlphaFoldDB" id="A0A4Q5LY31"/>
<dbReference type="CDD" id="cd00887">
    <property type="entry name" value="MoeA"/>
    <property type="match status" value="1"/>
</dbReference>
<gene>
    <name evidence="8" type="ORF">EWM59_16430</name>
</gene>
<evidence type="ECO:0000313" key="9">
    <source>
        <dbReference type="Proteomes" id="UP000293162"/>
    </source>
</evidence>